<proteinExistence type="predicted"/>
<dbReference type="RefSeq" id="WP_201426960.1">
    <property type="nucleotide sequence ID" value="NZ_JAEQMG010000040.1"/>
</dbReference>
<comment type="caution">
    <text evidence="1">The sequence shown here is derived from an EMBL/GenBank/DDBJ whole genome shotgun (WGS) entry which is preliminary data.</text>
</comment>
<sequence length="274" mass="31762">MENNEYLYHYTSVETLALILKNRSIRFNSLDKMDDLQEQETYDLKNAGQFVYVSSWTDDESESIPMWNMYASLDKGVRIRLSKNPFRLYNNTAEDLAKAKGLHITDASKGNSIQTIIPLAEIFSKGFISIQAITKDLLCKVEYTDEKEKLYPKLLLENGNQFSINFGKLGKYKNLHWQFQKEWRYILNIYPLNLMQSPDKINTDFQMFANRLLFGAEKQPFSYYDMIIDDKAFADMQVTLSPRIGAGSRVIVQDLIEKYNPTAELKESCLSGML</sequence>
<dbReference type="InterPro" id="IPR021352">
    <property type="entry name" value="DUF2971"/>
</dbReference>
<evidence type="ECO:0000313" key="1">
    <source>
        <dbReference type="EMBL" id="MBK6087659.1"/>
    </source>
</evidence>
<evidence type="ECO:0000313" key="2">
    <source>
        <dbReference type="Proteomes" id="UP000633365"/>
    </source>
</evidence>
<gene>
    <name evidence="1" type="ORF">JKK62_03165</name>
</gene>
<accession>A0A934U1M5</accession>
<reference evidence="1" key="1">
    <citation type="submission" date="2021-01" db="EMBL/GenBank/DDBJ databases">
        <title>Genome public.</title>
        <authorList>
            <person name="Liu C."/>
            <person name="Sun Q."/>
        </authorList>
    </citation>
    <scope>NUCLEOTIDE SEQUENCE</scope>
    <source>
        <strain evidence="1">M6</strain>
    </source>
</reference>
<dbReference type="Proteomes" id="UP000633365">
    <property type="component" value="Unassembled WGS sequence"/>
</dbReference>
<protein>
    <submittedName>
        <fullName evidence="1">DUF2971 domain-containing protein</fullName>
    </submittedName>
</protein>
<name>A0A934U1M5_9FIRM</name>
<dbReference type="Pfam" id="PF11185">
    <property type="entry name" value="DUF2971"/>
    <property type="match status" value="1"/>
</dbReference>
<keyword evidence="2" id="KW-1185">Reference proteome</keyword>
<dbReference type="AlphaFoldDB" id="A0A934U1M5"/>
<organism evidence="1 2">
    <name type="scientific">Ruminococcus difficilis</name>
    <dbReference type="NCBI Taxonomy" id="2763069"/>
    <lineage>
        <taxon>Bacteria</taxon>
        <taxon>Bacillati</taxon>
        <taxon>Bacillota</taxon>
        <taxon>Clostridia</taxon>
        <taxon>Eubacteriales</taxon>
        <taxon>Oscillospiraceae</taxon>
        <taxon>Ruminococcus</taxon>
    </lineage>
</organism>
<dbReference type="EMBL" id="JAEQMG010000040">
    <property type="protein sequence ID" value="MBK6087659.1"/>
    <property type="molecule type" value="Genomic_DNA"/>
</dbReference>